<feature type="compositionally biased region" description="Low complexity" evidence="1">
    <location>
        <begin position="70"/>
        <end position="84"/>
    </location>
</feature>
<protein>
    <submittedName>
        <fullName evidence="2">Uncharacterized protein</fullName>
    </submittedName>
</protein>
<sequence>NLGIPLAPLRRARRKESVDTEWARIGVVTKKLWSKESQWHNHSARNGPPTSRRCWRRLRAPMATGPVALEPPSSTLPSPTDLNPGAALSWPENRVFRRRFVEATQTSSSKFSFVSPPNRSSKAPGARQNYKRDLRGIEVARTICHRNMRDPPPSHSNPPHHHVRGDSAEISAEV</sequence>
<feature type="region of interest" description="Disordered" evidence="1">
    <location>
        <begin position="107"/>
        <end position="129"/>
    </location>
</feature>
<feature type="region of interest" description="Disordered" evidence="1">
    <location>
        <begin position="146"/>
        <end position="174"/>
    </location>
</feature>
<reference evidence="2" key="1">
    <citation type="journal article" date="2019" name="Science">
        <title>Mutation of a bHLH transcription factor allowed almond domestication.</title>
        <authorList>
            <person name="Sanchez-Perez R."/>
            <person name="Pavan S."/>
            <person name="Mazzeo R."/>
            <person name="Moldovan C."/>
            <person name="Aiese Cigliano R."/>
            <person name="Del Cueto J."/>
            <person name="Ricciardi F."/>
            <person name="Lotti C."/>
            <person name="Ricciardi L."/>
            <person name="Dicenta F."/>
            <person name="Lopez-Marques R.L."/>
            <person name="Lindberg Moller B."/>
        </authorList>
    </citation>
    <scope>NUCLEOTIDE SEQUENCE</scope>
</reference>
<feature type="non-terminal residue" evidence="2">
    <location>
        <position position="1"/>
    </location>
</feature>
<gene>
    <name evidence="2" type="ORF">Prudu_218S000500</name>
</gene>
<organism evidence="2">
    <name type="scientific">Prunus dulcis</name>
    <name type="common">Almond</name>
    <name type="synonym">Amygdalus dulcis</name>
    <dbReference type="NCBI Taxonomy" id="3755"/>
    <lineage>
        <taxon>Eukaryota</taxon>
        <taxon>Viridiplantae</taxon>
        <taxon>Streptophyta</taxon>
        <taxon>Embryophyta</taxon>
        <taxon>Tracheophyta</taxon>
        <taxon>Spermatophyta</taxon>
        <taxon>Magnoliopsida</taxon>
        <taxon>eudicotyledons</taxon>
        <taxon>Gunneridae</taxon>
        <taxon>Pentapetalae</taxon>
        <taxon>rosids</taxon>
        <taxon>fabids</taxon>
        <taxon>Rosales</taxon>
        <taxon>Rosaceae</taxon>
        <taxon>Amygdaloideae</taxon>
        <taxon>Amygdaleae</taxon>
        <taxon>Prunus</taxon>
    </lineage>
</organism>
<evidence type="ECO:0000313" key="2">
    <source>
        <dbReference type="EMBL" id="BBN67889.1"/>
    </source>
</evidence>
<proteinExistence type="predicted"/>
<name>A0A5H2XLR3_PRUDU</name>
<dbReference type="EMBL" id="AP020555">
    <property type="protein sequence ID" value="BBN67889.1"/>
    <property type="molecule type" value="Genomic_DNA"/>
</dbReference>
<evidence type="ECO:0000256" key="1">
    <source>
        <dbReference type="SAM" id="MobiDB-lite"/>
    </source>
</evidence>
<dbReference type="AlphaFoldDB" id="A0A5H2XLR3"/>
<feature type="compositionally biased region" description="Polar residues" evidence="1">
    <location>
        <begin position="107"/>
        <end position="121"/>
    </location>
</feature>
<feature type="region of interest" description="Disordered" evidence="1">
    <location>
        <begin position="64"/>
        <end position="88"/>
    </location>
</feature>
<accession>A0A5H2XLR3</accession>